<reference evidence="1 2" key="1">
    <citation type="submission" date="2019-11" db="EMBL/GenBank/DDBJ databases">
        <authorList>
            <person name="Li X.-J."/>
            <person name="Feng X.-M."/>
        </authorList>
    </citation>
    <scope>NUCLEOTIDE SEQUENCE [LARGE SCALE GENOMIC DNA]</scope>
    <source>
        <strain evidence="1 2">XMNu-373</strain>
    </source>
</reference>
<keyword evidence="2" id="KW-1185">Reference proteome</keyword>
<dbReference type="Proteomes" id="UP000460435">
    <property type="component" value="Unassembled WGS sequence"/>
</dbReference>
<gene>
    <name evidence="1" type="ORF">F7O44_18000</name>
</gene>
<name>A0A7K3M6T3_9ACTN</name>
<dbReference type="AlphaFoldDB" id="A0A7K3M6T3"/>
<organism evidence="1 2">
    <name type="scientific">Phytoactinopolyspora mesophila</name>
    <dbReference type="NCBI Taxonomy" id="2650750"/>
    <lineage>
        <taxon>Bacteria</taxon>
        <taxon>Bacillati</taxon>
        <taxon>Actinomycetota</taxon>
        <taxon>Actinomycetes</taxon>
        <taxon>Jiangellales</taxon>
        <taxon>Jiangellaceae</taxon>
        <taxon>Phytoactinopolyspora</taxon>
    </lineage>
</organism>
<dbReference type="RefSeq" id="WP_162451667.1">
    <property type="nucleotide sequence ID" value="NZ_WLZY01000006.1"/>
</dbReference>
<dbReference type="EMBL" id="WLZY01000006">
    <property type="protein sequence ID" value="NDL58965.1"/>
    <property type="molecule type" value="Genomic_DNA"/>
</dbReference>
<protein>
    <submittedName>
        <fullName evidence="1">Uncharacterized protein</fullName>
    </submittedName>
</protein>
<sequence length="103" mass="10724">MNPTTTHPAESTTLRLEATASSGMLARLTAVLNPHPVIGFSFSESAEGVINVTVRVGRTESGAANWHVQRVAARLRRIVGVMTVEVEARSPSADSGAGVLVGS</sequence>
<accession>A0A7K3M6T3</accession>
<evidence type="ECO:0000313" key="1">
    <source>
        <dbReference type="EMBL" id="NDL58965.1"/>
    </source>
</evidence>
<evidence type="ECO:0000313" key="2">
    <source>
        <dbReference type="Proteomes" id="UP000460435"/>
    </source>
</evidence>
<proteinExistence type="predicted"/>
<comment type="caution">
    <text evidence="1">The sequence shown here is derived from an EMBL/GenBank/DDBJ whole genome shotgun (WGS) entry which is preliminary data.</text>
</comment>